<keyword evidence="4" id="KW-0967">Endosome</keyword>
<dbReference type="Pfam" id="PF13949">
    <property type="entry name" value="ALIX_LYPXL_bnd"/>
    <property type="match status" value="1"/>
</dbReference>
<dbReference type="PANTHER" id="PTHR23030">
    <property type="entry name" value="PCD6 INTERACTING PROTEIN-RELATED"/>
    <property type="match status" value="1"/>
</dbReference>
<keyword evidence="3" id="KW-0963">Cytoplasm</keyword>
<dbReference type="PANTHER" id="PTHR23030:SF30">
    <property type="entry name" value="TYROSINE-PROTEIN PHOSPHATASE NON-RECEPTOR TYPE 23"/>
    <property type="match status" value="1"/>
</dbReference>
<feature type="domain" description="BRO1" evidence="5">
    <location>
        <begin position="8"/>
        <end position="402"/>
    </location>
</feature>
<accession>A0A0N5D9P3</accession>
<evidence type="ECO:0000256" key="4">
    <source>
        <dbReference type="ARBA" id="ARBA00022753"/>
    </source>
</evidence>
<name>A0A0N5D9P3_THECL</name>
<dbReference type="EMBL" id="UYYF01004896">
    <property type="protein sequence ID" value="VDN07513.1"/>
    <property type="molecule type" value="Genomic_DNA"/>
</dbReference>
<protein>
    <submittedName>
        <fullName evidence="8">BRO1 domain-containing protein</fullName>
    </submittedName>
</protein>
<dbReference type="InterPro" id="IPR004328">
    <property type="entry name" value="BRO1_dom"/>
</dbReference>
<evidence type="ECO:0000256" key="1">
    <source>
        <dbReference type="ARBA" id="ARBA00004177"/>
    </source>
</evidence>
<dbReference type="SMART" id="SM01041">
    <property type="entry name" value="BRO1"/>
    <property type="match status" value="1"/>
</dbReference>
<dbReference type="Gene3D" id="1.20.120.560">
    <property type="entry name" value="alix/aip1 in complex with the ypdl late domain"/>
    <property type="match status" value="1"/>
</dbReference>
<dbReference type="InterPro" id="IPR025304">
    <property type="entry name" value="ALIX_V_dom"/>
</dbReference>
<keyword evidence="7" id="KW-1185">Reference proteome</keyword>
<dbReference type="Gene3D" id="1.20.140.50">
    <property type="entry name" value="alix/aip1 like domains"/>
    <property type="match status" value="1"/>
</dbReference>
<reference evidence="6 7" key="2">
    <citation type="submission" date="2018-11" db="EMBL/GenBank/DDBJ databases">
        <authorList>
            <consortium name="Pathogen Informatics"/>
        </authorList>
    </citation>
    <scope>NUCLEOTIDE SEQUENCE [LARGE SCALE GENOMIC DNA]</scope>
</reference>
<evidence type="ECO:0000313" key="8">
    <source>
        <dbReference type="WBParaSite" id="TCLT_0000985901-mRNA-1"/>
    </source>
</evidence>
<gene>
    <name evidence="6" type="ORF">TCLT_LOCUS9848</name>
</gene>
<evidence type="ECO:0000256" key="2">
    <source>
        <dbReference type="ARBA" id="ARBA00004496"/>
    </source>
</evidence>
<dbReference type="GO" id="GO:0005768">
    <property type="term" value="C:endosome"/>
    <property type="evidence" value="ECO:0007669"/>
    <property type="project" value="UniProtKB-SubCell"/>
</dbReference>
<dbReference type="GO" id="GO:0032456">
    <property type="term" value="P:endocytic recycling"/>
    <property type="evidence" value="ECO:0007669"/>
    <property type="project" value="TreeGrafter"/>
</dbReference>
<sequence length="1268" mass="141195">MEGMPRVPMLTSDVKVCSPSLPASFSAQIKNYILTHYQDDPEKYNSAISELENMRSKLRRILPDTETITILKRYYAQLCLMKNRFPMEKGDAIRIPFSWMDKNVDMTNATSFEDINYELACVMYDIGAVHGAIAVNESRADVDSIKTAFMHFQCAAYPFQFIRDSMSASKFSVVDFDPIFLTFYINIFLAQAQECLLEKSILDHRKNTVIAKLAFHLKELYLRCREHLGTPGSNDIFSAKYKEYMRTCDVKAEIYGAIAMLHLGFQSESENKMGYRVAYFDLALEHVTSAMKLVEKDKRENLKEAVVFLNDVILGKHTNAKKENEFIYHDRVPKSEELTTVEGVNMVKIVGFDPTDPSIADPDLFAALLPGHVLKSVSVYSEEKAKFKRAILEKVEQKDKELESFIKSLHLEEINFDGKSEIEEMPEMLLERSAAFKSQPDAFPELLDKLHKVGDCAIEADHKISNLRNRLDAISSVKLKTDEGFVAIMKELNRINDHHVKARTNNAELQRALAAHSGSLKILAMPLNELSKRLTDTHTKPGDTTEGQLLKKILDKADEMSVQRRNLLLKLNDDLLNDDITAKCLVEKNEDNSELYEKELKKHESTASLIDLNLAAQTNILNALTDANANFGDYRKKIIEENRSRMDQVLTLVAAYDLFIDVLQKTEEGLQFYSTLFSLIKSLDGAVGAVESAFEDEKKEAEKEMMRELEKHSTSITKWTPSLSTKNEKFDVLVSSENARRDSVAELAGEGLRLKDYLEYYRNNIAMGRRSYPTNASSVPNNIQVATNRARTPYIPSPMTNFHSSNPLQSNVTTLSDHPGSSALLNTVTSGIRHLSTLPGEIIPLPNHLGHSTSSISYSHSQATDASLSQHLPPLPSHLPNEQINLGFQNSTATPFTFTSASAQHFSPTSVIPDSSRAAAKIGLFERQATPLLRNISSSSIVKQPMSCASSYIPVNSAHVSISSTPPQSGASIKYNASIEAQKSSYGVRQPPLIASQLSPINRDSNLTRNIQATVSTTSISGLGITFPPRRLIYSQGGKSQMASPWHQPLQNMSNATMQPIITKTDLMNAPLTEALPAPLIPTYIQACEQEKLSSPFVITTNLEVPESTVKQTEVTNSEQLSESPQGVHSIAGSYSCSQTNIQTLRPAAAVAPIMQTDCTIASTNDSMLCFTNVTSMSYTAPATQLDTMVAETPLNVNKDANVNVEGIKNIAMVNHHTFTLGEADPIRMEKRHRREQFKTEGVNLQSPPLDPSDPINCIDAHFWLNKP</sequence>
<evidence type="ECO:0000259" key="5">
    <source>
        <dbReference type="PROSITE" id="PS51180"/>
    </source>
</evidence>
<reference evidence="8" key="1">
    <citation type="submission" date="2016-04" db="UniProtKB">
        <authorList>
            <consortium name="WormBaseParasite"/>
        </authorList>
    </citation>
    <scope>IDENTIFICATION</scope>
</reference>
<dbReference type="InterPro" id="IPR038499">
    <property type="entry name" value="BRO1_sf"/>
</dbReference>
<dbReference type="WBParaSite" id="TCLT_0000985901-mRNA-1">
    <property type="protein sequence ID" value="TCLT_0000985901-mRNA-1"/>
    <property type="gene ID" value="TCLT_0000985901"/>
</dbReference>
<comment type="subcellular location">
    <subcellularLocation>
        <location evidence="2">Cytoplasm</location>
    </subcellularLocation>
    <subcellularLocation>
        <location evidence="1">Endosome</location>
    </subcellularLocation>
</comment>
<dbReference type="Proteomes" id="UP000276776">
    <property type="component" value="Unassembled WGS sequence"/>
</dbReference>
<dbReference type="Gene3D" id="1.25.40.280">
    <property type="entry name" value="alix/aip1 like domains"/>
    <property type="match status" value="1"/>
</dbReference>
<dbReference type="STRING" id="103827.A0A0N5D9P3"/>
<evidence type="ECO:0000313" key="6">
    <source>
        <dbReference type="EMBL" id="VDN07513.1"/>
    </source>
</evidence>
<dbReference type="OMA" id="QCAAYPF"/>
<dbReference type="Pfam" id="PF03097">
    <property type="entry name" value="BRO1"/>
    <property type="match status" value="1"/>
</dbReference>
<proteinExistence type="predicted"/>
<dbReference type="PROSITE" id="PS51180">
    <property type="entry name" value="BRO1"/>
    <property type="match status" value="1"/>
</dbReference>
<organism evidence="8">
    <name type="scientific">Thelazia callipaeda</name>
    <name type="common">Oriental eyeworm</name>
    <name type="synonym">Parasitic nematode</name>
    <dbReference type="NCBI Taxonomy" id="103827"/>
    <lineage>
        <taxon>Eukaryota</taxon>
        <taxon>Metazoa</taxon>
        <taxon>Ecdysozoa</taxon>
        <taxon>Nematoda</taxon>
        <taxon>Chromadorea</taxon>
        <taxon>Rhabditida</taxon>
        <taxon>Spirurina</taxon>
        <taxon>Spiruromorpha</taxon>
        <taxon>Thelazioidea</taxon>
        <taxon>Thelaziidae</taxon>
        <taxon>Thelazia</taxon>
    </lineage>
</organism>
<evidence type="ECO:0000256" key="3">
    <source>
        <dbReference type="ARBA" id="ARBA00022490"/>
    </source>
</evidence>
<dbReference type="GO" id="GO:0045022">
    <property type="term" value="P:early endosome to late endosome transport"/>
    <property type="evidence" value="ECO:0007669"/>
    <property type="project" value="TreeGrafter"/>
</dbReference>
<dbReference type="OrthoDB" id="10266451at2759"/>
<dbReference type="AlphaFoldDB" id="A0A0N5D9P3"/>
<evidence type="ECO:0000313" key="7">
    <source>
        <dbReference type="Proteomes" id="UP000276776"/>
    </source>
</evidence>
<dbReference type="GO" id="GO:0043328">
    <property type="term" value="P:protein transport to vacuole involved in ubiquitin-dependent protein catabolic process via the multivesicular body sorting pathway"/>
    <property type="evidence" value="ECO:0007669"/>
    <property type="project" value="TreeGrafter"/>
</dbReference>